<feature type="transmembrane region" description="Helical" evidence="11">
    <location>
        <begin position="6"/>
        <end position="32"/>
    </location>
</feature>
<dbReference type="GO" id="GO:0005634">
    <property type="term" value="C:nucleus"/>
    <property type="evidence" value="ECO:0007669"/>
    <property type="project" value="UniProtKB-SubCell"/>
</dbReference>
<evidence type="ECO:0000313" key="13">
    <source>
        <dbReference type="EMBL" id="GBE59013.1"/>
    </source>
</evidence>
<dbReference type="FunFam" id="3.40.470.10:FF:000001">
    <property type="entry name" value="Uracil-DNA glycosylase"/>
    <property type="match status" value="1"/>
</dbReference>
<gene>
    <name evidence="13" type="ORF">BOVATA_005060</name>
</gene>
<evidence type="ECO:0000256" key="6">
    <source>
        <dbReference type="ARBA" id="ARBA00023204"/>
    </source>
</evidence>
<dbReference type="InterPro" id="IPR002043">
    <property type="entry name" value="UDG_fam1"/>
</dbReference>
<dbReference type="SUPFAM" id="SSF52141">
    <property type="entry name" value="Uracil-DNA glycosylase-like"/>
    <property type="match status" value="1"/>
</dbReference>
<keyword evidence="5 7" id="KW-0378">Hydrolase</keyword>
<evidence type="ECO:0000259" key="12">
    <source>
        <dbReference type="SMART" id="SM00986"/>
    </source>
</evidence>
<dbReference type="Gene3D" id="3.40.470.10">
    <property type="entry name" value="Uracil-DNA glycosylase-like domain"/>
    <property type="match status" value="1"/>
</dbReference>
<dbReference type="EC" id="3.2.2.27" evidence="3 7"/>
<dbReference type="CDD" id="cd10027">
    <property type="entry name" value="UDG-F1-like"/>
    <property type="match status" value="1"/>
</dbReference>
<evidence type="ECO:0000256" key="3">
    <source>
        <dbReference type="ARBA" id="ARBA00012030"/>
    </source>
</evidence>
<dbReference type="SMART" id="SM00986">
    <property type="entry name" value="UDG"/>
    <property type="match status" value="1"/>
</dbReference>
<comment type="subcellular location">
    <subcellularLocation>
        <location evidence="7">Mitochondrion</location>
    </subcellularLocation>
    <subcellularLocation>
        <location evidence="7">Nucleus</location>
    </subcellularLocation>
</comment>
<evidence type="ECO:0000256" key="10">
    <source>
        <dbReference type="SAM" id="MobiDB-lite"/>
    </source>
</evidence>
<dbReference type="AlphaFoldDB" id="A0A2H6K7N9"/>
<dbReference type="VEuPathDB" id="PiroplasmaDB:BOVATA_005060"/>
<feature type="region of interest" description="Disordered" evidence="10">
    <location>
        <begin position="63"/>
        <end position="88"/>
    </location>
</feature>
<protein>
    <recommendedName>
        <fullName evidence="3 7">Uracil-DNA glycosylase</fullName>
        <shortName evidence="7">UDG</shortName>
        <ecNumber evidence="3 7">3.2.2.27</ecNumber>
    </recommendedName>
</protein>
<comment type="catalytic activity">
    <reaction evidence="1 7 9">
        <text>Hydrolyzes single-stranded DNA or mismatched double-stranded DNA and polynucleotides, releasing free uracil.</text>
        <dbReference type="EC" id="3.2.2.27"/>
    </reaction>
</comment>
<dbReference type="GO" id="GO:0097510">
    <property type="term" value="P:base-excision repair, AP site formation via deaminated base removal"/>
    <property type="evidence" value="ECO:0007669"/>
    <property type="project" value="TreeGrafter"/>
</dbReference>
<feature type="active site" description="Proton acceptor" evidence="7 8">
    <location>
        <position position="188"/>
    </location>
</feature>
<dbReference type="PROSITE" id="PS00130">
    <property type="entry name" value="U_DNA_GLYCOSYLASE"/>
    <property type="match status" value="1"/>
</dbReference>
<accession>A0A2H6K7N9</accession>
<evidence type="ECO:0000256" key="1">
    <source>
        <dbReference type="ARBA" id="ARBA00001400"/>
    </source>
</evidence>
<comment type="function">
    <text evidence="7 9">Excises uracil residues from the DNA which can arise as a result of misincorporation of dUMP residues by DNA polymerase or due to deamination of cytosine.</text>
</comment>
<feature type="compositionally biased region" description="Low complexity" evidence="10">
    <location>
        <begin position="69"/>
        <end position="85"/>
    </location>
</feature>
<evidence type="ECO:0000256" key="4">
    <source>
        <dbReference type="ARBA" id="ARBA00022763"/>
    </source>
</evidence>
<dbReference type="HAMAP" id="MF_00148">
    <property type="entry name" value="UDG"/>
    <property type="match status" value="1"/>
</dbReference>
<proteinExistence type="inferred from homology"/>
<sequence length="341" mass="37990">MLGRQLHILVSTFVFFVCLYTLVSPGVSSVLFRINRLCYIGMAKRLLTDFFAPLKGGAKRSRSSLDAATDTLTPAETSATTTTPPNHNAVETTTVTIKDATPATTSAPVLEDSDNANRGVVATVQAMLGDEWGSKLSDELNKPYFEKLWTKVTNERKTKKIYPPENLVFNAFKLVPLSKIKVVIVGQDPYHQPRQAMGMAFSVPRGVPPPPSLRNIFKEIGSPSNHGDLTYWARQGVFMLNTVLTVIDSQPLSHSTYGWEVFTDSVIDLINKHREKVVFLLWGKSAQKKCGSISNTRHYVLKCGHPSPLSQKFFLGCDHFNKCNAYLKKTDQTPIDWKLPQ</sequence>
<comment type="similarity">
    <text evidence="2 7 9">Belongs to the uracil-DNA glycosylase (UDG) superfamily. UNG family.</text>
</comment>
<evidence type="ECO:0000256" key="11">
    <source>
        <dbReference type="SAM" id="Phobius"/>
    </source>
</evidence>
<evidence type="ECO:0000256" key="5">
    <source>
        <dbReference type="ARBA" id="ARBA00022801"/>
    </source>
</evidence>
<keyword evidence="7" id="KW-0539">Nucleus</keyword>
<evidence type="ECO:0000256" key="2">
    <source>
        <dbReference type="ARBA" id="ARBA00008184"/>
    </source>
</evidence>
<dbReference type="NCBIfam" id="NF003588">
    <property type="entry name" value="PRK05254.1-1"/>
    <property type="match status" value="1"/>
</dbReference>
<evidence type="ECO:0000256" key="7">
    <source>
        <dbReference type="HAMAP-Rule" id="MF_03166"/>
    </source>
</evidence>
<dbReference type="PANTHER" id="PTHR11264:SF0">
    <property type="entry name" value="URACIL-DNA GLYCOSYLASE"/>
    <property type="match status" value="1"/>
</dbReference>
<keyword evidence="11" id="KW-1133">Transmembrane helix</keyword>
<feature type="domain" description="Uracil-DNA glycosylase-like" evidence="12">
    <location>
        <begin position="173"/>
        <end position="327"/>
    </location>
</feature>
<keyword evidence="14" id="KW-1185">Reference proteome</keyword>
<dbReference type="GeneID" id="39872783"/>
<dbReference type="GO" id="GO:0004844">
    <property type="term" value="F:uracil DNA N-glycosylase activity"/>
    <property type="evidence" value="ECO:0007669"/>
    <property type="project" value="UniProtKB-UniRule"/>
</dbReference>
<name>A0A2H6K7N9_9APIC</name>
<dbReference type="PANTHER" id="PTHR11264">
    <property type="entry name" value="URACIL-DNA GLYCOSYLASE"/>
    <property type="match status" value="1"/>
</dbReference>
<keyword evidence="7" id="KW-0496">Mitochondrion</keyword>
<dbReference type="GO" id="GO:0005739">
    <property type="term" value="C:mitochondrion"/>
    <property type="evidence" value="ECO:0007669"/>
    <property type="project" value="UniProtKB-SubCell"/>
</dbReference>
<dbReference type="NCBIfam" id="NF003589">
    <property type="entry name" value="PRK05254.1-2"/>
    <property type="match status" value="1"/>
</dbReference>
<keyword evidence="11" id="KW-0812">Transmembrane</keyword>
<comment type="caution">
    <text evidence="13">The sequence shown here is derived from an EMBL/GenBank/DDBJ whole genome shotgun (WGS) entry which is preliminary data.</text>
</comment>
<dbReference type="Proteomes" id="UP000236319">
    <property type="component" value="Unassembled WGS sequence"/>
</dbReference>
<dbReference type="InterPro" id="IPR018085">
    <property type="entry name" value="Ura-DNA_Glyclase_AS"/>
</dbReference>
<dbReference type="NCBIfam" id="NF003592">
    <property type="entry name" value="PRK05254.1-5"/>
    <property type="match status" value="1"/>
</dbReference>
<keyword evidence="6 7" id="KW-0234">DNA repair</keyword>
<keyword evidence="11" id="KW-0472">Membrane</keyword>
<organism evidence="13 14">
    <name type="scientific">Babesia ovata</name>
    <dbReference type="NCBI Taxonomy" id="189622"/>
    <lineage>
        <taxon>Eukaryota</taxon>
        <taxon>Sar</taxon>
        <taxon>Alveolata</taxon>
        <taxon>Apicomplexa</taxon>
        <taxon>Aconoidasida</taxon>
        <taxon>Piroplasmida</taxon>
        <taxon>Babesiidae</taxon>
        <taxon>Babesia</taxon>
    </lineage>
</organism>
<evidence type="ECO:0000256" key="8">
    <source>
        <dbReference type="PROSITE-ProRule" id="PRU10072"/>
    </source>
</evidence>
<dbReference type="InterPro" id="IPR036895">
    <property type="entry name" value="Uracil-DNA_glycosylase-like_sf"/>
</dbReference>
<keyword evidence="4 7" id="KW-0227">DNA damage</keyword>
<dbReference type="InterPro" id="IPR005122">
    <property type="entry name" value="Uracil-DNA_glycosylase-like"/>
</dbReference>
<evidence type="ECO:0000256" key="9">
    <source>
        <dbReference type="RuleBase" id="RU003780"/>
    </source>
</evidence>
<reference evidence="13 14" key="1">
    <citation type="journal article" date="2017" name="BMC Genomics">
        <title>Whole-genome assembly of Babesia ovata and comparative genomics between closely related pathogens.</title>
        <authorList>
            <person name="Yamagishi J."/>
            <person name="Asada M."/>
            <person name="Hakimi H."/>
            <person name="Tanaka T.Q."/>
            <person name="Sugimoto C."/>
            <person name="Kawazu S."/>
        </authorList>
    </citation>
    <scope>NUCLEOTIDE SEQUENCE [LARGE SCALE GENOMIC DNA]</scope>
    <source>
        <strain evidence="13 14">Miyake</strain>
    </source>
</reference>
<dbReference type="OrthoDB" id="10031947at2759"/>
<evidence type="ECO:0000313" key="14">
    <source>
        <dbReference type="Proteomes" id="UP000236319"/>
    </source>
</evidence>
<dbReference type="NCBIfam" id="TIGR00628">
    <property type="entry name" value="ung"/>
    <property type="match status" value="1"/>
</dbReference>
<dbReference type="RefSeq" id="XP_028865256.1">
    <property type="nucleotide sequence ID" value="XM_029009423.1"/>
</dbReference>
<dbReference type="EMBL" id="BDSA01000001">
    <property type="protein sequence ID" value="GBE59013.1"/>
    <property type="molecule type" value="Genomic_DNA"/>
</dbReference>
<dbReference type="SMART" id="SM00987">
    <property type="entry name" value="UreE_C"/>
    <property type="match status" value="1"/>
</dbReference>
<dbReference type="Pfam" id="PF03167">
    <property type="entry name" value="UDG"/>
    <property type="match status" value="1"/>
</dbReference>